<keyword evidence="7" id="KW-1185">Reference proteome</keyword>
<dbReference type="PANTHER" id="PTHR38340">
    <property type="entry name" value="S-LAYER PROTEIN"/>
    <property type="match status" value="1"/>
</dbReference>
<evidence type="ECO:0000256" key="2">
    <source>
        <dbReference type="ARBA" id="ARBA00022525"/>
    </source>
</evidence>
<organism evidence="6 7">
    <name type="scientific">Ectothiorhodospira haloalkaliphila</name>
    <dbReference type="NCBI Taxonomy" id="421628"/>
    <lineage>
        <taxon>Bacteria</taxon>
        <taxon>Pseudomonadati</taxon>
        <taxon>Pseudomonadota</taxon>
        <taxon>Gammaproteobacteria</taxon>
        <taxon>Chromatiales</taxon>
        <taxon>Ectothiorhodospiraceae</taxon>
        <taxon>Ectothiorhodospira</taxon>
    </lineage>
</organism>
<proteinExistence type="predicted"/>
<dbReference type="SUPFAM" id="SSF51120">
    <property type="entry name" value="beta-Roll"/>
    <property type="match status" value="1"/>
</dbReference>
<evidence type="ECO:0000313" key="7">
    <source>
        <dbReference type="Proteomes" id="UP000019442"/>
    </source>
</evidence>
<dbReference type="KEGG" id="hhc:M911_06795"/>
<dbReference type="InterPro" id="IPR001343">
    <property type="entry name" value="Hemolysn_Ca-bd"/>
</dbReference>
<accession>W8KLL5</accession>
<name>W8KLL5_9GAMM</name>
<feature type="region of interest" description="Disordered" evidence="4">
    <location>
        <begin position="96"/>
        <end position="148"/>
    </location>
</feature>
<evidence type="ECO:0000313" key="6">
    <source>
        <dbReference type="EMBL" id="AHK80654.1"/>
    </source>
</evidence>
<dbReference type="GO" id="GO:0005576">
    <property type="term" value="C:extracellular region"/>
    <property type="evidence" value="ECO:0007669"/>
    <property type="project" value="UniProtKB-SubCell"/>
</dbReference>
<evidence type="ECO:0000256" key="1">
    <source>
        <dbReference type="ARBA" id="ARBA00004613"/>
    </source>
</evidence>
<keyword evidence="3" id="KW-0106">Calcium</keyword>
<dbReference type="InterPro" id="IPR011049">
    <property type="entry name" value="Serralysin-like_metalloprot_C"/>
</dbReference>
<protein>
    <recommendedName>
        <fullName evidence="5">DUF4214 domain-containing protein</fullName>
    </recommendedName>
</protein>
<evidence type="ECO:0000256" key="3">
    <source>
        <dbReference type="ARBA" id="ARBA00022837"/>
    </source>
</evidence>
<dbReference type="InterPro" id="IPR050557">
    <property type="entry name" value="RTX_toxin/Mannuronan_C5-epim"/>
</dbReference>
<gene>
    <name evidence="6" type="ORF">M911_06795</name>
</gene>
<dbReference type="EMBL" id="CP007268">
    <property type="protein sequence ID" value="AHK80654.1"/>
    <property type="molecule type" value="Genomic_DNA"/>
</dbReference>
<dbReference type="GO" id="GO:0005509">
    <property type="term" value="F:calcium ion binding"/>
    <property type="evidence" value="ECO:0007669"/>
    <property type="project" value="InterPro"/>
</dbReference>
<dbReference type="AlphaFoldDB" id="W8KLL5"/>
<dbReference type="Pfam" id="PF00353">
    <property type="entry name" value="HemolysinCabind"/>
    <property type="match status" value="1"/>
</dbReference>
<evidence type="ECO:0000259" key="5">
    <source>
        <dbReference type="Pfam" id="PF13946"/>
    </source>
</evidence>
<reference evidence="7" key="2">
    <citation type="submission" date="2014-02" db="EMBL/GenBank/DDBJ databases">
        <title>Draft Genome Sequence of extremely halophilic bacteria Halorhodospira halochloris.</title>
        <authorList>
            <person name="Singh K.S."/>
        </authorList>
    </citation>
    <scope>NUCLEOTIDE SEQUENCE [LARGE SCALE GENOMIC DNA]</scope>
    <source>
        <strain evidence="7">A</strain>
    </source>
</reference>
<dbReference type="PANTHER" id="PTHR38340:SF1">
    <property type="entry name" value="S-LAYER PROTEIN"/>
    <property type="match status" value="1"/>
</dbReference>
<keyword evidence="2" id="KW-0964">Secreted</keyword>
<dbReference type="Pfam" id="PF13946">
    <property type="entry name" value="DUF4214"/>
    <property type="match status" value="1"/>
</dbReference>
<dbReference type="InterPro" id="IPR038255">
    <property type="entry name" value="PBS_linker_sf"/>
</dbReference>
<sequence>MKSVLGADQADSQINVGAGSFDSATGQVEFQGQEDAEVKAVFLDLSGATGRQSIQLPENMQQASTVVIDSDVGVDLEFNTVERVIVTGRGDDEITVNGDANTTVESAGGGDTITTSGGDDSIIGGSGDDSLSSGEGNDTIVTGRGDDTIDAGEGYDKVQIRGDSSDFDVEVVDGALVVDDGNGNVATIENAEFISFADGETLTVSGSESTATVMRLYEGLLGRSAEFEGAQYWAEVANSGAASLSEIAQYFLSSEEFAANNPDPMTDEEFVTMLYQNVHGRAPEAETGLDYWVDVLEQGYGRNDVAIWIIGSEEAVDVNDATVKFIDGWV</sequence>
<feature type="domain" description="DUF4214" evidence="5">
    <location>
        <begin position="248"/>
        <end position="316"/>
    </location>
</feature>
<dbReference type="HOGENOM" id="CLU_841367_0_0_6"/>
<dbReference type="Gene3D" id="2.160.20.160">
    <property type="match status" value="1"/>
</dbReference>
<evidence type="ECO:0000256" key="4">
    <source>
        <dbReference type="SAM" id="MobiDB-lite"/>
    </source>
</evidence>
<feature type="compositionally biased region" description="Low complexity" evidence="4">
    <location>
        <begin position="112"/>
        <end position="134"/>
    </location>
</feature>
<dbReference type="Gene3D" id="1.10.3130.20">
    <property type="entry name" value="Phycobilisome linker domain"/>
    <property type="match status" value="1"/>
</dbReference>
<dbReference type="Proteomes" id="UP000019442">
    <property type="component" value="Chromosome"/>
</dbReference>
<reference evidence="6 7" key="1">
    <citation type="journal article" date="2014" name="J Genomics">
        <title>Draft Genome Sequence of the Extremely Halophilic Phototrophic Purple Sulfur Bacterium Halorhodospira halochloris.</title>
        <authorList>
            <person name="Singh K.S."/>
            <person name="Kirksey J."/>
            <person name="Hoff W.D."/>
            <person name="Deole R."/>
        </authorList>
    </citation>
    <scope>NUCLEOTIDE SEQUENCE [LARGE SCALE GENOMIC DNA]</scope>
    <source>
        <strain evidence="6 7">A</strain>
    </source>
</reference>
<dbReference type="InterPro" id="IPR025282">
    <property type="entry name" value="DUF4214"/>
</dbReference>
<comment type="subcellular location">
    <subcellularLocation>
        <location evidence="1">Secreted</location>
    </subcellularLocation>
</comment>